<feature type="region of interest" description="Disordered" evidence="1">
    <location>
        <begin position="35"/>
        <end position="54"/>
    </location>
</feature>
<organism evidence="2 3">
    <name type="scientific">Psilocybe cyanescens</name>
    <dbReference type="NCBI Taxonomy" id="93625"/>
    <lineage>
        <taxon>Eukaryota</taxon>
        <taxon>Fungi</taxon>
        <taxon>Dikarya</taxon>
        <taxon>Basidiomycota</taxon>
        <taxon>Agaricomycotina</taxon>
        <taxon>Agaricomycetes</taxon>
        <taxon>Agaricomycetidae</taxon>
        <taxon>Agaricales</taxon>
        <taxon>Agaricineae</taxon>
        <taxon>Strophariaceae</taxon>
        <taxon>Psilocybe</taxon>
    </lineage>
</organism>
<evidence type="ECO:0000313" key="2">
    <source>
        <dbReference type="EMBL" id="PPQ88947.1"/>
    </source>
</evidence>
<dbReference type="EMBL" id="NHYD01001978">
    <property type="protein sequence ID" value="PPQ88947.1"/>
    <property type="molecule type" value="Genomic_DNA"/>
</dbReference>
<evidence type="ECO:0000313" key="3">
    <source>
        <dbReference type="Proteomes" id="UP000283269"/>
    </source>
</evidence>
<sequence>MPPVINPGLLRETSTIVPDLDTVVIDYPVDQVSPELAESSDENNEGVWTEVKRRRARSPELVAKKVSKNHGSSMKAKGLEPEKAVAVTEATKALTAEQQEQISRWYKNIEKILRKESPSRGEGTSKNEGKAVDPRNWGVVQLSEEEFDEDAEMFSAG</sequence>
<evidence type="ECO:0000256" key="1">
    <source>
        <dbReference type="SAM" id="MobiDB-lite"/>
    </source>
</evidence>
<dbReference type="InParanoid" id="A0A409XE74"/>
<dbReference type="Proteomes" id="UP000283269">
    <property type="component" value="Unassembled WGS sequence"/>
</dbReference>
<reference evidence="2 3" key="1">
    <citation type="journal article" date="2018" name="Evol. Lett.">
        <title>Horizontal gene cluster transfer increased hallucinogenic mushroom diversity.</title>
        <authorList>
            <person name="Reynolds H.T."/>
            <person name="Vijayakumar V."/>
            <person name="Gluck-Thaler E."/>
            <person name="Korotkin H.B."/>
            <person name="Matheny P.B."/>
            <person name="Slot J.C."/>
        </authorList>
    </citation>
    <scope>NUCLEOTIDE SEQUENCE [LARGE SCALE GENOMIC DNA]</scope>
    <source>
        <strain evidence="2 3">2631</strain>
    </source>
</reference>
<dbReference type="AlphaFoldDB" id="A0A409XE74"/>
<gene>
    <name evidence="2" type="ORF">CVT25_004293</name>
</gene>
<dbReference type="OrthoDB" id="3032433at2759"/>
<feature type="region of interest" description="Disordered" evidence="1">
    <location>
        <begin position="113"/>
        <end position="157"/>
    </location>
</feature>
<feature type="region of interest" description="Disordered" evidence="1">
    <location>
        <begin position="59"/>
        <end position="82"/>
    </location>
</feature>
<feature type="compositionally biased region" description="Acidic residues" evidence="1">
    <location>
        <begin position="143"/>
        <end position="157"/>
    </location>
</feature>
<feature type="compositionally biased region" description="Basic and acidic residues" evidence="1">
    <location>
        <begin position="113"/>
        <end position="133"/>
    </location>
</feature>
<protein>
    <submittedName>
        <fullName evidence="2">Uncharacterized protein</fullName>
    </submittedName>
</protein>
<comment type="caution">
    <text evidence="2">The sequence shown here is derived from an EMBL/GenBank/DDBJ whole genome shotgun (WGS) entry which is preliminary data.</text>
</comment>
<name>A0A409XE74_PSICY</name>
<proteinExistence type="predicted"/>
<keyword evidence="3" id="KW-1185">Reference proteome</keyword>
<accession>A0A409XE74</accession>